<sequence length="68" mass="7393">MESSSLTMPIPPSPRTVSRAIVVGPSPWAQRQRVASTTPSKTFGRIVTNCACSEIILRPNQEPISIEN</sequence>
<gene>
    <name evidence="1" type="ORF">NPIL_398011</name>
</gene>
<comment type="caution">
    <text evidence="1">The sequence shown here is derived from an EMBL/GenBank/DDBJ whole genome shotgun (WGS) entry which is preliminary data.</text>
</comment>
<dbReference type="AlphaFoldDB" id="A0A8X6MUT4"/>
<organism evidence="1 2">
    <name type="scientific">Nephila pilipes</name>
    <name type="common">Giant wood spider</name>
    <name type="synonym">Nephila maculata</name>
    <dbReference type="NCBI Taxonomy" id="299642"/>
    <lineage>
        <taxon>Eukaryota</taxon>
        <taxon>Metazoa</taxon>
        <taxon>Ecdysozoa</taxon>
        <taxon>Arthropoda</taxon>
        <taxon>Chelicerata</taxon>
        <taxon>Arachnida</taxon>
        <taxon>Araneae</taxon>
        <taxon>Araneomorphae</taxon>
        <taxon>Entelegynae</taxon>
        <taxon>Araneoidea</taxon>
        <taxon>Nephilidae</taxon>
        <taxon>Nephila</taxon>
    </lineage>
</organism>
<dbReference type="Proteomes" id="UP000887013">
    <property type="component" value="Unassembled WGS sequence"/>
</dbReference>
<protein>
    <submittedName>
        <fullName evidence="1">Uncharacterized protein</fullName>
    </submittedName>
</protein>
<name>A0A8X6MUT4_NEPPI</name>
<keyword evidence="2" id="KW-1185">Reference proteome</keyword>
<dbReference type="EMBL" id="BMAW01097321">
    <property type="protein sequence ID" value="GFS79073.1"/>
    <property type="molecule type" value="Genomic_DNA"/>
</dbReference>
<evidence type="ECO:0000313" key="1">
    <source>
        <dbReference type="EMBL" id="GFS79073.1"/>
    </source>
</evidence>
<proteinExistence type="predicted"/>
<evidence type="ECO:0000313" key="2">
    <source>
        <dbReference type="Proteomes" id="UP000887013"/>
    </source>
</evidence>
<accession>A0A8X6MUT4</accession>
<reference evidence="1" key="1">
    <citation type="submission" date="2020-08" db="EMBL/GenBank/DDBJ databases">
        <title>Multicomponent nature underlies the extraordinary mechanical properties of spider dragline silk.</title>
        <authorList>
            <person name="Kono N."/>
            <person name="Nakamura H."/>
            <person name="Mori M."/>
            <person name="Yoshida Y."/>
            <person name="Ohtoshi R."/>
            <person name="Malay A.D."/>
            <person name="Moran D.A.P."/>
            <person name="Tomita M."/>
            <person name="Numata K."/>
            <person name="Arakawa K."/>
        </authorList>
    </citation>
    <scope>NUCLEOTIDE SEQUENCE</scope>
</reference>